<dbReference type="Gene3D" id="3.40.50.2000">
    <property type="entry name" value="Glycogen Phosphorylase B"/>
    <property type="match status" value="1"/>
</dbReference>
<evidence type="ECO:0000256" key="2">
    <source>
        <dbReference type="ARBA" id="ARBA00012621"/>
    </source>
</evidence>
<dbReference type="GO" id="GO:0016740">
    <property type="term" value="F:transferase activity"/>
    <property type="evidence" value="ECO:0007669"/>
    <property type="project" value="UniProtKB-KW"/>
</dbReference>
<comment type="caution">
    <text evidence="9">The sequence shown here is derived from an EMBL/GenBank/DDBJ whole genome shotgun (WGS) entry which is preliminary data.</text>
</comment>
<sequence>MGKFISGRKDLMNRLRSFKKKHPEKPIWFHVASLGEYEQAKPIINELKARKPNAKLVVSFFSPSGYEPASKKDQPNVDFVSYLPLDLKGDATEFVRVLDPSLAFFVKYDLWYEHIQALKNQNVPTFLVSALFRPKQAYFKSNGFFRKILFQLDHIFTQNEASLNLLAGIGYENASITGDTRFDRVHQNATNPQKFPQIETWISDRKAVVLGSVWEEDMIRLIPLINSHSEYRWIIAPHDLNQEKMREWAKKMKLRVGFYTQAGWNDSPNVLFLDTMGMLSSVYQYAHIAYVGGGFGSGLHNILEPIGFKVPVIFGKVRLATKFPEAKLSQEKGCGFEIETAEDLELIFNKLSTEDSYQKASRSAENWLRENLGAAKKICDEVDLILEKS</sequence>
<keyword evidence="7" id="KW-0448">Lipopolysaccharide biosynthesis</keyword>
<dbReference type="PANTHER" id="PTHR42755">
    <property type="entry name" value="3-DEOXY-MANNO-OCTULOSONATE CYTIDYLYLTRANSFERASE"/>
    <property type="match status" value="1"/>
</dbReference>
<keyword evidence="7" id="KW-1003">Cell membrane</keyword>
<reference evidence="10" key="1">
    <citation type="journal article" date="2019" name="Int. J. Syst. Evol. Microbiol.">
        <title>The Global Catalogue of Microorganisms (GCM) 10K type strain sequencing project: providing services to taxonomists for standard genome sequencing and annotation.</title>
        <authorList>
            <consortium name="The Broad Institute Genomics Platform"/>
            <consortium name="The Broad Institute Genome Sequencing Center for Infectious Disease"/>
            <person name="Wu L."/>
            <person name="Ma J."/>
        </authorList>
    </citation>
    <scope>NUCLEOTIDE SEQUENCE [LARGE SCALE GENOMIC DNA]</scope>
    <source>
        <strain evidence="10">CCUG 60523</strain>
    </source>
</reference>
<comment type="subcellular location">
    <subcellularLocation>
        <location evidence="7">Cell membrane</location>
    </subcellularLocation>
</comment>
<accession>A0ABV8AQK6</accession>
<dbReference type="PANTHER" id="PTHR42755:SF1">
    <property type="entry name" value="3-DEOXY-D-MANNO-OCTULOSONIC ACID TRANSFERASE, MITOCHONDRIAL-RELATED"/>
    <property type="match status" value="1"/>
</dbReference>
<comment type="catalytic activity">
    <reaction evidence="6 7">
        <text>lipid IVA (E. coli) + CMP-3-deoxy-beta-D-manno-octulosonate = alpha-Kdo-(2-&gt;6)-lipid IVA (E. coli) + CMP + H(+)</text>
        <dbReference type="Rhea" id="RHEA:28066"/>
        <dbReference type="ChEBI" id="CHEBI:15378"/>
        <dbReference type="ChEBI" id="CHEBI:58603"/>
        <dbReference type="ChEBI" id="CHEBI:60364"/>
        <dbReference type="ChEBI" id="CHEBI:60377"/>
        <dbReference type="ChEBI" id="CHEBI:85987"/>
        <dbReference type="EC" id="2.4.99.12"/>
    </reaction>
</comment>
<comment type="function">
    <text evidence="7">Involved in lipopolysaccharide (LPS) biosynthesis. Catalyzes the transfer of 3-deoxy-D-manno-octulosonate (Kdo) residue(s) from CMP-Kdo to lipid IV(A), the tetraacyldisaccharide-1,4'-bisphosphate precursor of lipid A.</text>
</comment>
<keyword evidence="10" id="KW-1185">Reference proteome</keyword>
<dbReference type="RefSeq" id="WP_377903340.1">
    <property type="nucleotide sequence ID" value="NZ_JBHRZS010000003.1"/>
</dbReference>
<evidence type="ECO:0000313" key="9">
    <source>
        <dbReference type="EMBL" id="MFC3879171.1"/>
    </source>
</evidence>
<gene>
    <name evidence="9" type="ORF">ACFOSV_03240</name>
</gene>
<dbReference type="InterPro" id="IPR038107">
    <property type="entry name" value="Glycos_transf_N_sf"/>
</dbReference>
<evidence type="ECO:0000256" key="4">
    <source>
        <dbReference type="ARBA" id="ARBA00022679"/>
    </source>
</evidence>
<evidence type="ECO:0000256" key="1">
    <source>
        <dbReference type="ARBA" id="ARBA00004713"/>
    </source>
</evidence>
<keyword evidence="4 7" id="KW-0808">Transferase</keyword>
<feature type="domain" description="3-deoxy-D-manno-octulosonic-acid transferase N-terminal" evidence="8">
    <location>
        <begin position="12"/>
        <end position="183"/>
    </location>
</feature>
<dbReference type="Proteomes" id="UP001595805">
    <property type="component" value="Unassembled WGS sequence"/>
</dbReference>
<proteinExistence type="inferred from homology"/>
<keyword evidence="7" id="KW-0472">Membrane</keyword>
<evidence type="ECO:0000256" key="5">
    <source>
        <dbReference type="ARBA" id="ARBA00031445"/>
    </source>
</evidence>
<comment type="similarity">
    <text evidence="7">Belongs to the glycosyltransferase group 1 family.</text>
</comment>
<dbReference type="InterPro" id="IPR039901">
    <property type="entry name" value="Kdotransferase"/>
</dbReference>
<comment type="pathway">
    <text evidence="1 7">Bacterial outer membrane biogenesis; LPS core biosynthesis.</text>
</comment>
<dbReference type="EMBL" id="JBHRZS010000003">
    <property type="protein sequence ID" value="MFC3879171.1"/>
    <property type="molecule type" value="Genomic_DNA"/>
</dbReference>
<dbReference type="Gene3D" id="3.40.50.11720">
    <property type="entry name" value="3-Deoxy-D-manno-octulosonic-acid transferase, N-terminal domain"/>
    <property type="match status" value="1"/>
</dbReference>
<protein>
    <recommendedName>
        <fullName evidence="3 7">3-deoxy-D-manno-octulosonic acid transferase</fullName>
        <shortName evidence="7">Kdo transferase</shortName>
        <ecNumber evidence="2 7">2.4.99.12</ecNumber>
    </recommendedName>
    <alternativeName>
        <fullName evidence="5 7">Lipid IV(A) 3-deoxy-D-manno-octulosonic acid transferase</fullName>
    </alternativeName>
</protein>
<evidence type="ECO:0000256" key="7">
    <source>
        <dbReference type="RuleBase" id="RU365103"/>
    </source>
</evidence>
<evidence type="ECO:0000313" key="10">
    <source>
        <dbReference type="Proteomes" id="UP001595805"/>
    </source>
</evidence>
<evidence type="ECO:0000259" key="8">
    <source>
        <dbReference type="Pfam" id="PF04413"/>
    </source>
</evidence>
<dbReference type="InterPro" id="IPR007507">
    <property type="entry name" value="Glycos_transf_N"/>
</dbReference>
<dbReference type="EC" id="2.4.99.12" evidence="2 7"/>
<dbReference type="Pfam" id="PF04413">
    <property type="entry name" value="Glycos_transf_N"/>
    <property type="match status" value="1"/>
</dbReference>
<organism evidence="9 10">
    <name type="scientific">Algoriphagus namhaensis</name>
    <dbReference type="NCBI Taxonomy" id="915353"/>
    <lineage>
        <taxon>Bacteria</taxon>
        <taxon>Pseudomonadati</taxon>
        <taxon>Bacteroidota</taxon>
        <taxon>Cytophagia</taxon>
        <taxon>Cytophagales</taxon>
        <taxon>Cyclobacteriaceae</taxon>
        <taxon>Algoriphagus</taxon>
    </lineage>
</organism>
<evidence type="ECO:0000256" key="6">
    <source>
        <dbReference type="ARBA" id="ARBA00049183"/>
    </source>
</evidence>
<dbReference type="SUPFAM" id="SSF53756">
    <property type="entry name" value="UDP-Glycosyltransferase/glycogen phosphorylase"/>
    <property type="match status" value="1"/>
</dbReference>
<evidence type="ECO:0000256" key="3">
    <source>
        <dbReference type="ARBA" id="ARBA00019077"/>
    </source>
</evidence>
<name>A0ABV8AQK6_9BACT</name>